<dbReference type="PANTHER" id="PTHR43384:SF6">
    <property type="entry name" value="SEPTUM SITE-DETERMINING PROTEIN MIND HOMOLOG, CHLOROPLASTIC"/>
    <property type="match status" value="1"/>
</dbReference>
<dbReference type="GO" id="GO:0005524">
    <property type="term" value="F:ATP binding"/>
    <property type="evidence" value="ECO:0007669"/>
    <property type="project" value="UniProtKB-KW"/>
</dbReference>
<sequence length="451" mass="51683">MKVILATGVLRLNKQIEQRFEKDIEIVGKPLFREAVEGTLARSDADVVILSDELEGVTEMTELILLLRARHAKARIIYIGRKMSPEFKAFLYKYNVFDILNEKFSEEEMRNAFFSPKSWEEISVEIGNLDPFINEYEKPNVKPEEVDRIERVDYTRIKPAVTNKDSLYQEIVAFWSVLDQSGKTFSATNTALFLAANPDLKVLLLDFSIKNPVSHLHYGFQDGDKNLGALIDDMDDDEEFVLNNKVLEYYLITHPVYQNLKILPGRILRSAEKEPEFYIRLLAEILEIAQSMNFSTILIDMDSGFQHPISIYILRKATKVLLHVNESPGALFAVRNMFDPEYGEFVPNLIQKKKLYPILNRATEEHYDKFTHNLDAIIDGNKTVNVFKESNQIHASIMAGSPILKQPTDESYTTFFKTANLIHPGLFKPLKSKKGSDDRGGNKFSLFGKKK</sequence>
<dbReference type="RefSeq" id="WP_098006532.1">
    <property type="nucleotide sequence ID" value="NZ_NVMX01000101.1"/>
</dbReference>
<evidence type="ECO:0008006" key="6">
    <source>
        <dbReference type="Google" id="ProtNLM"/>
    </source>
</evidence>
<dbReference type="Gene3D" id="3.40.50.300">
    <property type="entry name" value="P-loop containing nucleotide triphosphate hydrolases"/>
    <property type="match status" value="1"/>
</dbReference>
<name>A0A9X6STG7_BACCE</name>
<dbReference type="GO" id="GO:0016887">
    <property type="term" value="F:ATP hydrolysis activity"/>
    <property type="evidence" value="ECO:0007669"/>
    <property type="project" value="TreeGrafter"/>
</dbReference>
<keyword evidence="1" id="KW-0547">Nucleotide-binding</keyword>
<dbReference type="Proteomes" id="UP000219922">
    <property type="component" value="Unassembled WGS sequence"/>
</dbReference>
<evidence type="ECO:0000256" key="2">
    <source>
        <dbReference type="ARBA" id="ARBA00022840"/>
    </source>
</evidence>
<protein>
    <recommendedName>
        <fullName evidence="6">CobQ/CobB/MinD/ParA nucleotide binding domain-containing protein</fullName>
    </recommendedName>
</protein>
<dbReference type="GO" id="GO:0051782">
    <property type="term" value="P:negative regulation of cell division"/>
    <property type="evidence" value="ECO:0007669"/>
    <property type="project" value="TreeGrafter"/>
</dbReference>
<evidence type="ECO:0000313" key="4">
    <source>
        <dbReference type="EMBL" id="PDZ94855.1"/>
    </source>
</evidence>
<proteinExistence type="predicted"/>
<dbReference type="GO" id="GO:0005829">
    <property type="term" value="C:cytosol"/>
    <property type="evidence" value="ECO:0007669"/>
    <property type="project" value="TreeGrafter"/>
</dbReference>
<dbReference type="InterPro" id="IPR050625">
    <property type="entry name" value="ParA/MinD_ATPase"/>
</dbReference>
<feature type="region of interest" description="Disordered" evidence="3">
    <location>
        <begin position="432"/>
        <end position="451"/>
    </location>
</feature>
<dbReference type="GO" id="GO:0009898">
    <property type="term" value="C:cytoplasmic side of plasma membrane"/>
    <property type="evidence" value="ECO:0007669"/>
    <property type="project" value="TreeGrafter"/>
</dbReference>
<evidence type="ECO:0000256" key="1">
    <source>
        <dbReference type="ARBA" id="ARBA00022741"/>
    </source>
</evidence>
<dbReference type="SUPFAM" id="SSF52540">
    <property type="entry name" value="P-loop containing nucleoside triphosphate hydrolases"/>
    <property type="match status" value="1"/>
</dbReference>
<dbReference type="InterPro" id="IPR027417">
    <property type="entry name" value="P-loop_NTPase"/>
</dbReference>
<evidence type="ECO:0000256" key="3">
    <source>
        <dbReference type="SAM" id="MobiDB-lite"/>
    </source>
</evidence>
<gene>
    <name evidence="4" type="ORF">CON36_31550</name>
</gene>
<reference evidence="4 5" key="1">
    <citation type="submission" date="2017-09" db="EMBL/GenBank/DDBJ databases">
        <title>Large-scale bioinformatics analysis of Bacillus genomes uncovers conserved roles of natural products in bacterial physiology.</title>
        <authorList>
            <consortium name="Agbiome Team Llc"/>
            <person name="Bleich R.M."/>
            <person name="Grubbs K.J."/>
            <person name="Santa Maria K.C."/>
            <person name="Allen S.E."/>
            <person name="Farag S."/>
            <person name="Shank E.A."/>
            <person name="Bowers A."/>
        </authorList>
    </citation>
    <scope>NUCLEOTIDE SEQUENCE [LARGE SCALE GENOMIC DNA]</scope>
    <source>
        <strain evidence="4 5">AFS092789</strain>
    </source>
</reference>
<dbReference type="EMBL" id="NVMX01000101">
    <property type="protein sequence ID" value="PDZ94855.1"/>
    <property type="molecule type" value="Genomic_DNA"/>
</dbReference>
<keyword evidence="2" id="KW-0067">ATP-binding</keyword>
<dbReference type="PANTHER" id="PTHR43384">
    <property type="entry name" value="SEPTUM SITE-DETERMINING PROTEIN MIND HOMOLOG, CHLOROPLASTIC-RELATED"/>
    <property type="match status" value="1"/>
</dbReference>
<evidence type="ECO:0000313" key="5">
    <source>
        <dbReference type="Proteomes" id="UP000219922"/>
    </source>
</evidence>
<accession>A0A9X6STG7</accession>
<comment type="caution">
    <text evidence="4">The sequence shown here is derived from an EMBL/GenBank/DDBJ whole genome shotgun (WGS) entry which is preliminary data.</text>
</comment>
<dbReference type="AlphaFoldDB" id="A0A9X6STG7"/>
<organism evidence="4 5">
    <name type="scientific">Bacillus cereus</name>
    <dbReference type="NCBI Taxonomy" id="1396"/>
    <lineage>
        <taxon>Bacteria</taxon>
        <taxon>Bacillati</taxon>
        <taxon>Bacillota</taxon>
        <taxon>Bacilli</taxon>
        <taxon>Bacillales</taxon>
        <taxon>Bacillaceae</taxon>
        <taxon>Bacillus</taxon>
        <taxon>Bacillus cereus group</taxon>
    </lineage>
</organism>